<evidence type="ECO:0000256" key="1">
    <source>
        <dbReference type="SAM" id="MobiDB-lite"/>
    </source>
</evidence>
<name>A0ABW1G9D2_9ACTN</name>
<evidence type="ECO:0000313" key="4">
    <source>
        <dbReference type="Proteomes" id="UP001596174"/>
    </source>
</evidence>
<accession>A0ABW1G9D2</accession>
<dbReference type="RefSeq" id="WP_380588494.1">
    <property type="nucleotide sequence ID" value="NZ_JBHSQJ010000132.1"/>
</dbReference>
<keyword evidence="4" id="KW-1185">Reference proteome</keyword>
<evidence type="ECO:0000256" key="2">
    <source>
        <dbReference type="SAM" id="Phobius"/>
    </source>
</evidence>
<dbReference type="EMBL" id="JBHSQJ010000132">
    <property type="protein sequence ID" value="MFC5910752.1"/>
    <property type="molecule type" value="Genomic_DNA"/>
</dbReference>
<organism evidence="3 4">
    <name type="scientific">Streptacidiphilus monticola</name>
    <dbReference type="NCBI Taxonomy" id="2161674"/>
    <lineage>
        <taxon>Bacteria</taxon>
        <taxon>Bacillati</taxon>
        <taxon>Actinomycetota</taxon>
        <taxon>Actinomycetes</taxon>
        <taxon>Kitasatosporales</taxon>
        <taxon>Streptomycetaceae</taxon>
        <taxon>Streptacidiphilus</taxon>
    </lineage>
</organism>
<keyword evidence="2" id="KW-1133">Transmembrane helix</keyword>
<protein>
    <submittedName>
        <fullName evidence="3">Uncharacterized protein</fullName>
    </submittedName>
</protein>
<reference evidence="4" key="1">
    <citation type="journal article" date="2019" name="Int. J. Syst. Evol. Microbiol.">
        <title>The Global Catalogue of Microorganisms (GCM) 10K type strain sequencing project: providing services to taxonomists for standard genome sequencing and annotation.</title>
        <authorList>
            <consortium name="The Broad Institute Genomics Platform"/>
            <consortium name="The Broad Institute Genome Sequencing Center for Infectious Disease"/>
            <person name="Wu L."/>
            <person name="Ma J."/>
        </authorList>
    </citation>
    <scope>NUCLEOTIDE SEQUENCE [LARGE SCALE GENOMIC DNA]</scope>
    <source>
        <strain evidence="4">JCM 4816</strain>
    </source>
</reference>
<dbReference type="Proteomes" id="UP001596174">
    <property type="component" value="Unassembled WGS sequence"/>
</dbReference>
<proteinExistence type="predicted"/>
<keyword evidence="2" id="KW-0812">Transmembrane</keyword>
<feature type="region of interest" description="Disordered" evidence="1">
    <location>
        <begin position="1"/>
        <end position="33"/>
    </location>
</feature>
<evidence type="ECO:0000313" key="3">
    <source>
        <dbReference type="EMBL" id="MFC5910752.1"/>
    </source>
</evidence>
<sequence>MADPEFYHQDHPPGSDNLPEDRPRGGGLEDHTASGRRTWPVFLVIGFLLLLMIIFMTV</sequence>
<feature type="transmembrane region" description="Helical" evidence="2">
    <location>
        <begin position="39"/>
        <end position="57"/>
    </location>
</feature>
<gene>
    <name evidence="3" type="ORF">ACFP3V_26545</name>
</gene>
<comment type="caution">
    <text evidence="3">The sequence shown here is derived from an EMBL/GenBank/DDBJ whole genome shotgun (WGS) entry which is preliminary data.</text>
</comment>
<keyword evidence="2" id="KW-0472">Membrane</keyword>